<accession>A0A0H1RCL6</accession>
<evidence type="ECO:0000313" key="2">
    <source>
        <dbReference type="EMBL" id="KLK92611.1"/>
    </source>
</evidence>
<dbReference type="STRING" id="1225564.AA309_12970"/>
<dbReference type="PATRIC" id="fig|1225564.3.peg.3431"/>
<dbReference type="InterPro" id="IPR006059">
    <property type="entry name" value="SBP"/>
</dbReference>
<evidence type="ECO:0000256" key="1">
    <source>
        <dbReference type="ARBA" id="ARBA00022764"/>
    </source>
</evidence>
<dbReference type="AlphaFoldDB" id="A0A0H1RCL6"/>
<dbReference type="Gene3D" id="3.40.190.10">
    <property type="entry name" value="Periplasmic binding protein-like II"/>
    <property type="match status" value="1"/>
</dbReference>
<dbReference type="SUPFAM" id="SSF53850">
    <property type="entry name" value="Periplasmic binding protein-like II"/>
    <property type="match status" value="1"/>
</dbReference>
<dbReference type="Proteomes" id="UP000035489">
    <property type="component" value="Unassembled WGS sequence"/>
</dbReference>
<gene>
    <name evidence="2" type="ORF">AA309_12970</name>
</gene>
<protein>
    <recommendedName>
        <fullName evidence="4">ABC transporter substrate-binding protein</fullName>
    </recommendedName>
</protein>
<dbReference type="OrthoDB" id="9811622at2"/>
<proteinExistence type="predicted"/>
<comment type="caution">
    <text evidence="2">The sequence shown here is derived from an EMBL/GenBank/DDBJ whole genome shotgun (WGS) entry which is preliminary data.</text>
</comment>
<evidence type="ECO:0008006" key="4">
    <source>
        <dbReference type="Google" id="ProtNLM"/>
    </source>
</evidence>
<sequence length="386" mass="42258">MRHNSFLGLTWDHPRGYRALEAAAALDKEQVISWTRQPLEGFESHPIADLASRHDLLVFDHPHVGEALAENCLQPIDDWFGKEEIKAWADRTIGRALDSYCWERRCYGLPLDVATQVMARNPDILPDTVPDTWDDVLRLSETHPVVLSLAGPHAILTFFSLCLALGEEPGSEHLISDATGREALDRMRRLAENAPAGTESLNPIGLLEALASRSGIALVPLVYGYVNYAVARPGRGRVAFSEAPRVAAGGCRGSVLGGTGIGITRRAEPTADLLERLRWLISEDAQVRFIPDHDGQPSARSAWCSAAVNDARGGFYQATIETTEHAWVRPRFDGYIAFQKAASATLRDALIAGHPSPEILAQIRTLWRAALSAARRPLLSNIGLTT</sequence>
<evidence type="ECO:0000313" key="3">
    <source>
        <dbReference type="Proteomes" id="UP000035489"/>
    </source>
</evidence>
<keyword evidence="3" id="KW-1185">Reference proteome</keyword>
<keyword evidence="1" id="KW-0574">Periplasm</keyword>
<dbReference type="Pfam" id="PF13416">
    <property type="entry name" value="SBP_bac_8"/>
    <property type="match status" value="1"/>
</dbReference>
<dbReference type="EMBL" id="LCYG01000032">
    <property type="protein sequence ID" value="KLK92611.1"/>
    <property type="molecule type" value="Genomic_DNA"/>
</dbReference>
<organism evidence="2 3">
    <name type="scientific">Microvirga vignae</name>
    <dbReference type="NCBI Taxonomy" id="1225564"/>
    <lineage>
        <taxon>Bacteria</taxon>
        <taxon>Pseudomonadati</taxon>
        <taxon>Pseudomonadota</taxon>
        <taxon>Alphaproteobacteria</taxon>
        <taxon>Hyphomicrobiales</taxon>
        <taxon>Methylobacteriaceae</taxon>
        <taxon>Microvirga</taxon>
    </lineage>
</organism>
<name>A0A0H1RCL6_9HYPH</name>
<dbReference type="RefSeq" id="WP_047189433.1">
    <property type="nucleotide sequence ID" value="NZ_LCYG01000032.1"/>
</dbReference>
<reference evidence="2 3" key="1">
    <citation type="submission" date="2015-05" db="EMBL/GenBank/DDBJ databases">
        <title>Draft genome sequence of Microvirga vignae strain BR3299, a novel nitrogen fixing bacteria isolated from Brazil semi-aired region.</title>
        <authorList>
            <person name="Zilli J.E."/>
            <person name="Passos S.R."/>
            <person name="Leite J."/>
            <person name="Baldani J.I."/>
            <person name="Xavier G.R."/>
            <person name="Rumjaneck N.G."/>
            <person name="Simoes-Araujo J.L."/>
        </authorList>
    </citation>
    <scope>NUCLEOTIDE SEQUENCE [LARGE SCALE GENOMIC DNA]</scope>
    <source>
        <strain evidence="2 3">BR3299</strain>
    </source>
</reference>